<protein>
    <recommendedName>
        <fullName evidence="8">Peptidase S1 domain-containing protein</fullName>
    </recommendedName>
</protein>
<keyword evidence="2 6" id="KW-0645">Protease</keyword>
<dbReference type="InterPro" id="IPR033116">
    <property type="entry name" value="TRYPSIN_SER"/>
</dbReference>
<evidence type="ECO:0000256" key="1">
    <source>
        <dbReference type="ARBA" id="ARBA00007664"/>
    </source>
</evidence>
<dbReference type="InterPro" id="IPR001314">
    <property type="entry name" value="Peptidase_S1A"/>
</dbReference>
<dbReference type="AlphaFoldDB" id="A0AA38MFS3"/>
<keyword evidence="7" id="KW-0732">Signal</keyword>
<evidence type="ECO:0000313" key="10">
    <source>
        <dbReference type="Proteomes" id="UP001168821"/>
    </source>
</evidence>
<sequence length="250" mass="27237">MNATGIFAFFFTCVVTYSLAFPGIHPDDEVKFRIVGGVDGNIEEYPYSVSIRDENNGHTCGGTLINSEYVITAAHCVASGKERSVVIGSAYLNNGGTSTKPVSTHVHPDFDRLWLRNDIAVLQIEKQTSYESSFPARMQTNFSDYENPCYVMGWGATTATGYPSKIFKVAAVQPVTPKKCHEAWKGIYYPRLICTTSEGNATCVGDSGGPLICENKLAGVVCFGEPCGTGKPDTFTAISYYNDWIDSIIN</sequence>
<dbReference type="InterPro" id="IPR050430">
    <property type="entry name" value="Peptidase_S1"/>
</dbReference>
<feature type="domain" description="Peptidase S1" evidence="8">
    <location>
        <begin position="34"/>
        <end position="250"/>
    </location>
</feature>
<dbReference type="PANTHER" id="PTHR24276">
    <property type="entry name" value="POLYSERASE-RELATED"/>
    <property type="match status" value="1"/>
</dbReference>
<dbReference type="Gene3D" id="2.40.10.10">
    <property type="entry name" value="Trypsin-like serine proteases"/>
    <property type="match status" value="1"/>
</dbReference>
<dbReference type="InterPro" id="IPR018114">
    <property type="entry name" value="TRYPSIN_HIS"/>
</dbReference>
<dbReference type="SMART" id="SM00020">
    <property type="entry name" value="Tryp_SPc"/>
    <property type="match status" value="1"/>
</dbReference>
<gene>
    <name evidence="9" type="ORF">Zmor_013533</name>
</gene>
<dbReference type="PRINTS" id="PR00722">
    <property type="entry name" value="CHYMOTRYPSIN"/>
</dbReference>
<comment type="caution">
    <text evidence="9">The sequence shown here is derived from an EMBL/GenBank/DDBJ whole genome shotgun (WGS) entry which is preliminary data.</text>
</comment>
<evidence type="ECO:0000313" key="9">
    <source>
        <dbReference type="EMBL" id="KAJ3654339.1"/>
    </source>
</evidence>
<dbReference type="PROSITE" id="PS00135">
    <property type="entry name" value="TRYPSIN_SER"/>
    <property type="match status" value="1"/>
</dbReference>
<proteinExistence type="inferred from homology"/>
<accession>A0AA38MFS3</accession>
<feature type="signal peptide" evidence="7">
    <location>
        <begin position="1"/>
        <end position="20"/>
    </location>
</feature>
<dbReference type="PANTHER" id="PTHR24276:SF96">
    <property type="entry name" value="PEPTIDASE S1 DOMAIN-CONTAINING PROTEIN"/>
    <property type="match status" value="1"/>
</dbReference>
<evidence type="ECO:0000256" key="3">
    <source>
        <dbReference type="ARBA" id="ARBA00022801"/>
    </source>
</evidence>
<dbReference type="GO" id="GO:0006508">
    <property type="term" value="P:proteolysis"/>
    <property type="evidence" value="ECO:0007669"/>
    <property type="project" value="UniProtKB-KW"/>
</dbReference>
<evidence type="ECO:0000256" key="7">
    <source>
        <dbReference type="SAM" id="SignalP"/>
    </source>
</evidence>
<evidence type="ECO:0000259" key="8">
    <source>
        <dbReference type="PROSITE" id="PS50240"/>
    </source>
</evidence>
<dbReference type="GO" id="GO:0004252">
    <property type="term" value="F:serine-type endopeptidase activity"/>
    <property type="evidence" value="ECO:0007669"/>
    <property type="project" value="InterPro"/>
</dbReference>
<dbReference type="PROSITE" id="PS00134">
    <property type="entry name" value="TRYPSIN_HIS"/>
    <property type="match status" value="1"/>
</dbReference>
<dbReference type="CDD" id="cd00190">
    <property type="entry name" value="Tryp_SPc"/>
    <property type="match status" value="1"/>
</dbReference>
<reference evidence="9" key="1">
    <citation type="journal article" date="2023" name="G3 (Bethesda)">
        <title>Whole genome assemblies of Zophobas morio and Tenebrio molitor.</title>
        <authorList>
            <person name="Kaur S."/>
            <person name="Stinson S.A."/>
            <person name="diCenzo G.C."/>
        </authorList>
    </citation>
    <scope>NUCLEOTIDE SEQUENCE</scope>
    <source>
        <strain evidence="9">QUZm001</strain>
    </source>
</reference>
<dbReference type="Proteomes" id="UP001168821">
    <property type="component" value="Unassembled WGS sequence"/>
</dbReference>
<evidence type="ECO:0000256" key="2">
    <source>
        <dbReference type="ARBA" id="ARBA00022670"/>
    </source>
</evidence>
<evidence type="ECO:0000256" key="4">
    <source>
        <dbReference type="ARBA" id="ARBA00022825"/>
    </source>
</evidence>
<comment type="similarity">
    <text evidence="1">Belongs to the peptidase S1 family.</text>
</comment>
<dbReference type="EMBL" id="JALNTZ010000004">
    <property type="protein sequence ID" value="KAJ3654339.1"/>
    <property type="molecule type" value="Genomic_DNA"/>
</dbReference>
<evidence type="ECO:0000256" key="6">
    <source>
        <dbReference type="RuleBase" id="RU363034"/>
    </source>
</evidence>
<name>A0AA38MFS3_9CUCU</name>
<dbReference type="InterPro" id="IPR043504">
    <property type="entry name" value="Peptidase_S1_PA_chymotrypsin"/>
</dbReference>
<keyword evidence="5" id="KW-1015">Disulfide bond</keyword>
<dbReference type="InterPro" id="IPR001254">
    <property type="entry name" value="Trypsin_dom"/>
</dbReference>
<keyword evidence="3 6" id="KW-0378">Hydrolase</keyword>
<keyword evidence="4 6" id="KW-0720">Serine protease</keyword>
<keyword evidence="10" id="KW-1185">Reference proteome</keyword>
<dbReference type="FunFam" id="2.40.10.10:FF:000068">
    <property type="entry name" value="transmembrane protease serine 2"/>
    <property type="match status" value="1"/>
</dbReference>
<dbReference type="InterPro" id="IPR009003">
    <property type="entry name" value="Peptidase_S1_PA"/>
</dbReference>
<dbReference type="Pfam" id="PF00089">
    <property type="entry name" value="Trypsin"/>
    <property type="match status" value="1"/>
</dbReference>
<dbReference type="PROSITE" id="PS50240">
    <property type="entry name" value="TRYPSIN_DOM"/>
    <property type="match status" value="1"/>
</dbReference>
<evidence type="ECO:0000256" key="5">
    <source>
        <dbReference type="ARBA" id="ARBA00023157"/>
    </source>
</evidence>
<organism evidence="9 10">
    <name type="scientific">Zophobas morio</name>
    <dbReference type="NCBI Taxonomy" id="2755281"/>
    <lineage>
        <taxon>Eukaryota</taxon>
        <taxon>Metazoa</taxon>
        <taxon>Ecdysozoa</taxon>
        <taxon>Arthropoda</taxon>
        <taxon>Hexapoda</taxon>
        <taxon>Insecta</taxon>
        <taxon>Pterygota</taxon>
        <taxon>Neoptera</taxon>
        <taxon>Endopterygota</taxon>
        <taxon>Coleoptera</taxon>
        <taxon>Polyphaga</taxon>
        <taxon>Cucujiformia</taxon>
        <taxon>Tenebrionidae</taxon>
        <taxon>Zophobas</taxon>
    </lineage>
</organism>
<feature type="chain" id="PRO_5041310210" description="Peptidase S1 domain-containing protein" evidence="7">
    <location>
        <begin position="21"/>
        <end position="250"/>
    </location>
</feature>
<dbReference type="SUPFAM" id="SSF50494">
    <property type="entry name" value="Trypsin-like serine proteases"/>
    <property type="match status" value="1"/>
</dbReference>